<feature type="compositionally biased region" description="Polar residues" evidence="1">
    <location>
        <begin position="411"/>
        <end position="426"/>
    </location>
</feature>
<feature type="compositionally biased region" description="Basic and acidic residues" evidence="1">
    <location>
        <begin position="428"/>
        <end position="441"/>
    </location>
</feature>
<feature type="transmembrane region" description="Helical" evidence="2">
    <location>
        <begin position="335"/>
        <end position="356"/>
    </location>
</feature>
<name>A0A7C4PYU0_9CHLR</name>
<protein>
    <submittedName>
        <fullName evidence="3">PrsW family intramembrane metalloprotease</fullName>
    </submittedName>
</protein>
<keyword evidence="2" id="KW-0472">Membrane</keyword>
<evidence type="ECO:0000256" key="1">
    <source>
        <dbReference type="SAM" id="MobiDB-lite"/>
    </source>
</evidence>
<gene>
    <name evidence="3" type="ORF">ENT17_12235</name>
</gene>
<comment type="caution">
    <text evidence="3">The sequence shown here is derived from an EMBL/GenBank/DDBJ whole genome shotgun (WGS) entry which is preliminary data.</text>
</comment>
<dbReference type="Pfam" id="PF13367">
    <property type="entry name" value="PrsW-protease"/>
    <property type="match status" value="1"/>
</dbReference>
<feature type="transmembrane region" description="Helical" evidence="2">
    <location>
        <begin position="12"/>
        <end position="41"/>
    </location>
</feature>
<keyword evidence="3" id="KW-0378">Hydrolase</keyword>
<feature type="transmembrane region" description="Helical" evidence="2">
    <location>
        <begin position="222"/>
        <end position="243"/>
    </location>
</feature>
<sequence length="441" mass="47352">MQAKVEPGWRFWLLAVLLGGGAALSLGTALLFLVLGLAMAAPLLGLPQGSAGSFLNIAFTSAFVGTVMLVGLFWLIRPPVATAAETAAGQRRLALASLAMLIWLPLVGLFRVVESSALAWLLLPPLVVIGAVIPAWFLIELARRGLNVLPRGRSWQILSVSFALTIPLTLLLSLVMLAVFVVVLGVYLNTQPQLLADLQRFFEQFDPADVDLQQLELIANQILANPVIVALLISLVAGVTPLLEELLKPLALWLYAGDRLSPAQGFVGGALCGAAFGLWENLSALAGAGNGGGVLILVARIGSLLLHTTATAIFGWGLASFWAQRRYWGRLVGSYLLAVGLHAFWNLFGVLSAVPVTPRLPLLNRLPVTDQTFNPLWLVLPGMALLNLLLLVWMNYRLQREAQTAIRLAHPSQTDSPAAGTAQNQPAADERMEDILSNRNT</sequence>
<feature type="region of interest" description="Disordered" evidence="1">
    <location>
        <begin position="410"/>
        <end position="441"/>
    </location>
</feature>
<feature type="transmembrane region" description="Helical" evidence="2">
    <location>
        <begin position="376"/>
        <end position="396"/>
    </location>
</feature>
<evidence type="ECO:0000313" key="3">
    <source>
        <dbReference type="EMBL" id="HGS88365.1"/>
    </source>
</evidence>
<feature type="transmembrane region" description="Helical" evidence="2">
    <location>
        <begin position="294"/>
        <end position="323"/>
    </location>
</feature>
<dbReference type="GO" id="GO:0008237">
    <property type="term" value="F:metallopeptidase activity"/>
    <property type="evidence" value="ECO:0007669"/>
    <property type="project" value="UniProtKB-KW"/>
</dbReference>
<proteinExistence type="predicted"/>
<feature type="transmembrane region" description="Helical" evidence="2">
    <location>
        <begin position="160"/>
        <end position="188"/>
    </location>
</feature>
<feature type="transmembrane region" description="Helical" evidence="2">
    <location>
        <begin position="263"/>
        <end position="282"/>
    </location>
</feature>
<keyword evidence="2" id="KW-1133">Transmembrane helix</keyword>
<dbReference type="AlphaFoldDB" id="A0A7C4PYU0"/>
<feature type="transmembrane region" description="Helical" evidence="2">
    <location>
        <begin position="95"/>
        <end position="113"/>
    </location>
</feature>
<keyword evidence="2" id="KW-0812">Transmembrane</keyword>
<accession>A0A7C4PYU0</accession>
<dbReference type="EMBL" id="DSXR01000126">
    <property type="protein sequence ID" value="HGS88365.1"/>
    <property type="molecule type" value="Genomic_DNA"/>
</dbReference>
<organism evidence="3">
    <name type="scientific">Bellilinea caldifistulae</name>
    <dbReference type="NCBI Taxonomy" id="360411"/>
    <lineage>
        <taxon>Bacteria</taxon>
        <taxon>Bacillati</taxon>
        <taxon>Chloroflexota</taxon>
        <taxon>Anaerolineae</taxon>
        <taxon>Anaerolineales</taxon>
        <taxon>Anaerolineaceae</taxon>
        <taxon>Bellilinea</taxon>
    </lineage>
</organism>
<keyword evidence="3" id="KW-0645">Protease</keyword>
<dbReference type="InterPro" id="IPR026898">
    <property type="entry name" value="PrsW"/>
</dbReference>
<dbReference type="GO" id="GO:0006508">
    <property type="term" value="P:proteolysis"/>
    <property type="evidence" value="ECO:0007669"/>
    <property type="project" value="UniProtKB-KW"/>
</dbReference>
<keyword evidence="3" id="KW-0482">Metalloprotease</keyword>
<feature type="transmembrane region" description="Helical" evidence="2">
    <location>
        <begin position="53"/>
        <end position="75"/>
    </location>
</feature>
<reference evidence="3" key="1">
    <citation type="journal article" date="2020" name="mSystems">
        <title>Genome- and Community-Level Interaction Insights into Carbon Utilization and Element Cycling Functions of Hydrothermarchaeota in Hydrothermal Sediment.</title>
        <authorList>
            <person name="Zhou Z."/>
            <person name="Liu Y."/>
            <person name="Xu W."/>
            <person name="Pan J."/>
            <person name="Luo Z.H."/>
            <person name="Li M."/>
        </authorList>
    </citation>
    <scope>NUCLEOTIDE SEQUENCE [LARGE SCALE GENOMIC DNA]</scope>
    <source>
        <strain evidence="3">SpSt-556</strain>
    </source>
</reference>
<evidence type="ECO:0000256" key="2">
    <source>
        <dbReference type="SAM" id="Phobius"/>
    </source>
</evidence>
<feature type="transmembrane region" description="Helical" evidence="2">
    <location>
        <begin position="119"/>
        <end position="139"/>
    </location>
</feature>